<proteinExistence type="inferred from homology"/>
<name>A0ABS5LIS3_9BACI</name>
<dbReference type="Gene3D" id="3.90.190.20">
    <property type="entry name" value="Mur ligase, C-terminal domain"/>
    <property type="match status" value="1"/>
</dbReference>
<keyword evidence="8 12" id="KW-0133">Cell shape</keyword>
<evidence type="ECO:0000256" key="9">
    <source>
        <dbReference type="ARBA" id="ARBA00022984"/>
    </source>
</evidence>
<dbReference type="EMBL" id="JAGVRK010000001">
    <property type="protein sequence ID" value="MBS2970463.1"/>
    <property type="molecule type" value="Genomic_DNA"/>
</dbReference>
<dbReference type="InterPro" id="IPR004101">
    <property type="entry name" value="Mur_ligase_C"/>
</dbReference>
<protein>
    <recommendedName>
        <fullName evidence="12">UDP-N-acetylmuramyl-tripeptide synthetase</fullName>
        <ecNumber evidence="12">6.3.2.-</ecNumber>
    </recommendedName>
    <alternativeName>
        <fullName evidence="12">UDP-MurNAc-tripeptide synthetase</fullName>
    </alternativeName>
</protein>
<dbReference type="SUPFAM" id="SSF53623">
    <property type="entry name" value="MurD-like peptide ligases, catalytic domain"/>
    <property type="match status" value="1"/>
</dbReference>
<feature type="binding site" evidence="12">
    <location>
        <position position="179"/>
    </location>
    <ligand>
        <name>UDP-N-acetyl-alpha-D-muramoyl-L-alanyl-D-glutamate</name>
        <dbReference type="ChEBI" id="CHEBI:83900"/>
    </ligand>
</feature>
<feature type="binding site" evidence="12">
    <location>
        <position position="185"/>
    </location>
    <ligand>
        <name>UDP-N-acetyl-alpha-D-muramoyl-L-alanyl-D-glutamate</name>
        <dbReference type="ChEBI" id="CHEBI:83900"/>
    </ligand>
</feature>
<evidence type="ECO:0000259" key="14">
    <source>
        <dbReference type="Pfam" id="PF01225"/>
    </source>
</evidence>
<evidence type="ECO:0000256" key="3">
    <source>
        <dbReference type="ARBA" id="ARBA00022490"/>
    </source>
</evidence>
<dbReference type="Pfam" id="PF01225">
    <property type="entry name" value="Mur_ligase"/>
    <property type="match status" value="1"/>
</dbReference>
<dbReference type="GO" id="GO:0008765">
    <property type="term" value="F:UDP-N-acetylmuramoylalanyl-D-glutamate-2,6-diaminopimelate ligase activity"/>
    <property type="evidence" value="ECO:0007669"/>
    <property type="project" value="UniProtKB-EC"/>
</dbReference>
<dbReference type="Gene3D" id="3.40.1390.10">
    <property type="entry name" value="MurE/MurF, N-terminal domain"/>
    <property type="match status" value="1"/>
</dbReference>
<comment type="cofactor">
    <cofactor evidence="12">
        <name>Mg(2+)</name>
        <dbReference type="ChEBI" id="CHEBI:18420"/>
    </cofactor>
</comment>
<evidence type="ECO:0000256" key="4">
    <source>
        <dbReference type="ARBA" id="ARBA00022598"/>
    </source>
</evidence>
<feature type="binding site" evidence="12">
    <location>
        <position position="187"/>
    </location>
    <ligand>
        <name>UDP-N-acetyl-alpha-D-muramoyl-L-alanyl-D-glutamate</name>
        <dbReference type="ChEBI" id="CHEBI:83900"/>
    </ligand>
</feature>
<comment type="subcellular location">
    <subcellularLocation>
        <location evidence="12 13">Cytoplasm</location>
    </subcellularLocation>
</comment>
<dbReference type="HAMAP" id="MF_00208">
    <property type="entry name" value="MurE"/>
    <property type="match status" value="1"/>
</dbReference>
<comment type="similarity">
    <text evidence="2 12">Belongs to the MurCDEF family. MurE subfamily.</text>
</comment>
<evidence type="ECO:0000259" key="15">
    <source>
        <dbReference type="Pfam" id="PF02875"/>
    </source>
</evidence>
<evidence type="ECO:0000256" key="11">
    <source>
        <dbReference type="ARBA" id="ARBA00023316"/>
    </source>
</evidence>
<dbReference type="PANTHER" id="PTHR23135:SF4">
    <property type="entry name" value="UDP-N-ACETYLMURAMOYL-L-ALANYL-D-GLUTAMATE--2,6-DIAMINOPIMELATE LIGASE MURE HOMOLOG, CHLOROPLASTIC"/>
    <property type="match status" value="1"/>
</dbReference>
<dbReference type="Proteomes" id="UP000682403">
    <property type="component" value="Unassembled WGS sequence"/>
</dbReference>
<dbReference type="Gene3D" id="3.40.1190.10">
    <property type="entry name" value="Mur-like, catalytic domain"/>
    <property type="match status" value="1"/>
</dbReference>
<comment type="PTM">
    <text evidence="12">Carboxylation is probably crucial for Mg(2+) binding and, consequently, for the gamma-phosphate positioning of ATP.</text>
</comment>
<evidence type="ECO:0000256" key="13">
    <source>
        <dbReference type="RuleBase" id="RU004135"/>
    </source>
</evidence>
<comment type="caution">
    <text evidence="12">Lacks conserved residue(s) required for the propagation of feature annotation.</text>
</comment>
<keyword evidence="11 12" id="KW-0961">Cell wall biogenesis/degradation</keyword>
<evidence type="ECO:0000256" key="12">
    <source>
        <dbReference type="HAMAP-Rule" id="MF_00208"/>
    </source>
</evidence>
<evidence type="ECO:0000259" key="16">
    <source>
        <dbReference type="Pfam" id="PF08245"/>
    </source>
</evidence>
<feature type="domain" description="Mur ligase C-terminal" evidence="15">
    <location>
        <begin position="333"/>
        <end position="461"/>
    </location>
</feature>
<reference evidence="17 18" key="1">
    <citation type="submission" date="2021-04" db="EMBL/GenBank/DDBJ databases">
        <title>Metabacillus sp. strain KIGAM252 whole genome sequence.</title>
        <authorList>
            <person name="Seo M.-J."/>
            <person name="Cho E.-S."/>
            <person name="Hwang C.Y."/>
            <person name="Yoon D.J."/>
        </authorList>
    </citation>
    <scope>NUCLEOTIDE SEQUENCE [LARGE SCALE GENOMIC DNA]</scope>
    <source>
        <strain evidence="17 18">KIGAM252</strain>
    </source>
</reference>
<dbReference type="PANTHER" id="PTHR23135">
    <property type="entry name" value="MUR LIGASE FAMILY MEMBER"/>
    <property type="match status" value="1"/>
</dbReference>
<feature type="domain" description="Mur ligase N-terminal catalytic" evidence="14">
    <location>
        <begin position="25"/>
        <end position="92"/>
    </location>
</feature>
<feature type="binding site" evidence="12">
    <location>
        <position position="33"/>
    </location>
    <ligand>
        <name>UDP-N-acetyl-alpha-D-muramoyl-L-alanyl-D-glutamate</name>
        <dbReference type="ChEBI" id="CHEBI:83900"/>
    </ligand>
</feature>
<evidence type="ECO:0000256" key="5">
    <source>
        <dbReference type="ARBA" id="ARBA00022618"/>
    </source>
</evidence>
<keyword evidence="18" id="KW-1185">Reference proteome</keyword>
<dbReference type="RefSeq" id="WP_211560780.1">
    <property type="nucleotide sequence ID" value="NZ_JAGVRK010000001.1"/>
</dbReference>
<dbReference type="InterPro" id="IPR013221">
    <property type="entry name" value="Mur_ligase_cen"/>
</dbReference>
<dbReference type="SUPFAM" id="SSF53244">
    <property type="entry name" value="MurD-like peptide ligases, peptide-binding domain"/>
    <property type="match status" value="1"/>
</dbReference>
<sequence length="495" mass="55191">MNLHQLLLTSSIWPESALRDWHGIEITGITSDSRNVKPGDLFIAISGFQQDGHQYIEAAIKAGAAAVAGEKVLQEALPVPYIQLEDGRKQMALLGIAFYGMPQKKHKMVGITGTNGKTTTAFMIKHILETAGLSCSLFGSIANYINGKWYRASNTTPDSLQLQELLYRSDDEYVVMEVSSHGISQHRVEGVEFDYALFTNLDQDHLDYHHTMEEYFAVKSKLFQQLSLSGKAFINTDSIWGGKLAENLRSEGKELYTFGENMGNDLRLSEWKTSKFPAAILNETENRGHFIQLAVPGLHNIYNAGLAFLTLKKMGIEERVISEALMKFPGVPGRNEVYKEDSQPTLMVDYAHTSEALYHCLKTAKECGAEKVYHVFGFRGGRDESKRGEMIKLSSDLSDGYVLTQDDLNGLPEHEILYELEKLQTAFGNEKGRIISDRTMAIQYMFMHASPGDWIVVTGKGAEPYQQAFELPAASDGETISYLQRTAAAQAKKAE</sequence>
<keyword evidence="5 12" id="KW-0132">Cell division</keyword>
<dbReference type="SUPFAM" id="SSF63418">
    <property type="entry name" value="MurE/MurF N-terminal domain"/>
    <property type="match status" value="1"/>
</dbReference>
<keyword evidence="7 12" id="KW-0067">ATP-binding</keyword>
<feature type="modified residue" description="N6-carboxylysine" evidence="12">
    <location>
        <position position="219"/>
    </location>
</feature>
<dbReference type="Pfam" id="PF08245">
    <property type="entry name" value="Mur_ligase_M"/>
    <property type="match status" value="1"/>
</dbReference>
<dbReference type="InterPro" id="IPR018109">
    <property type="entry name" value="Folylpolyglutamate_synth_CS"/>
</dbReference>
<keyword evidence="6 12" id="KW-0547">Nucleotide-binding</keyword>
<evidence type="ECO:0000256" key="10">
    <source>
        <dbReference type="ARBA" id="ARBA00023306"/>
    </source>
</evidence>
<keyword evidence="4 12" id="KW-0436">Ligase</keyword>
<dbReference type="InterPro" id="IPR005761">
    <property type="entry name" value="UDP-N-AcMur-Glu-dNH2Pim_ligase"/>
</dbReference>
<feature type="domain" description="Mur ligase central" evidence="16">
    <location>
        <begin position="111"/>
        <end position="309"/>
    </location>
</feature>
<dbReference type="NCBIfam" id="TIGR01085">
    <property type="entry name" value="murE"/>
    <property type="match status" value="1"/>
</dbReference>
<dbReference type="InterPro" id="IPR036565">
    <property type="entry name" value="Mur-like_cat_sf"/>
</dbReference>
<feature type="binding site" evidence="12">
    <location>
        <position position="154"/>
    </location>
    <ligand>
        <name>UDP-N-acetyl-alpha-D-muramoyl-L-alanyl-D-glutamate</name>
        <dbReference type="ChEBI" id="CHEBI:83900"/>
    </ligand>
</feature>
<gene>
    <name evidence="12" type="primary">murE</name>
    <name evidence="17" type="ORF">J9317_17085</name>
</gene>
<keyword evidence="10 12" id="KW-0131">Cell cycle</keyword>
<keyword evidence="9 12" id="KW-0573">Peptidoglycan synthesis</keyword>
<dbReference type="EC" id="6.3.2.-" evidence="12"/>
<dbReference type="InterPro" id="IPR035911">
    <property type="entry name" value="MurE/MurF_N"/>
</dbReference>
<evidence type="ECO:0000313" key="18">
    <source>
        <dbReference type="Proteomes" id="UP000682403"/>
    </source>
</evidence>
<evidence type="ECO:0000256" key="7">
    <source>
        <dbReference type="ARBA" id="ARBA00022840"/>
    </source>
</evidence>
<dbReference type="Pfam" id="PF02875">
    <property type="entry name" value="Mur_ligase_C"/>
    <property type="match status" value="1"/>
</dbReference>
<evidence type="ECO:0000256" key="6">
    <source>
        <dbReference type="ARBA" id="ARBA00022741"/>
    </source>
</evidence>
<dbReference type="InterPro" id="IPR000713">
    <property type="entry name" value="Mur_ligase_N"/>
</dbReference>
<accession>A0ABS5LIS3</accession>
<comment type="caution">
    <text evidence="17">The sequence shown here is derived from an EMBL/GenBank/DDBJ whole genome shotgun (WGS) entry which is preliminary data.</text>
</comment>
<comment type="function">
    <text evidence="12">Catalyzes the addition of an amino acid to the nucleotide precursor UDP-N-acetylmuramoyl-L-alanyl-D-glutamate (UMAG) in the biosynthesis of bacterial cell-wall peptidoglycan.</text>
</comment>
<evidence type="ECO:0000256" key="2">
    <source>
        <dbReference type="ARBA" id="ARBA00005898"/>
    </source>
</evidence>
<keyword evidence="3 12" id="KW-0963">Cytoplasm</keyword>
<dbReference type="PROSITE" id="PS01011">
    <property type="entry name" value="FOLYLPOLYGLU_SYNT_1"/>
    <property type="match status" value="1"/>
</dbReference>
<evidence type="ECO:0000256" key="8">
    <source>
        <dbReference type="ARBA" id="ARBA00022960"/>
    </source>
</evidence>
<evidence type="ECO:0000256" key="1">
    <source>
        <dbReference type="ARBA" id="ARBA00004752"/>
    </source>
</evidence>
<evidence type="ECO:0000313" key="17">
    <source>
        <dbReference type="EMBL" id="MBS2970463.1"/>
    </source>
</evidence>
<comment type="pathway">
    <text evidence="1 12 13">Cell wall biogenesis; peptidoglycan biosynthesis.</text>
</comment>
<dbReference type="InterPro" id="IPR036615">
    <property type="entry name" value="Mur_ligase_C_dom_sf"/>
</dbReference>
<feature type="binding site" evidence="12">
    <location>
        <begin position="113"/>
        <end position="119"/>
    </location>
    <ligand>
        <name>ATP</name>
        <dbReference type="ChEBI" id="CHEBI:30616"/>
    </ligand>
</feature>
<organism evidence="17 18">
    <name type="scientific">Metabacillus flavus</name>
    <dbReference type="NCBI Taxonomy" id="2823519"/>
    <lineage>
        <taxon>Bacteria</taxon>
        <taxon>Bacillati</taxon>
        <taxon>Bacillota</taxon>
        <taxon>Bacilli</taxon>
        <taxon>Bacillales</taxon>
        <taxon>Bacillaceae</taxon>
        <taxon>Metabacillus</taxon>
    </lineage>
</organism>
<keyword evidence="12" id="KW-0460">Magnesium</keyword>
<feature type="binding site" evidence="12">
    <location>
        <begin position="155"/>
        <end position="156"/>
    </location>
    <ligand>
        <name>UDP-N-acetyl-alpha-D-muramoyl-L-alanyl-D-glutamate</name>
        <dbReference type="ChEBI" id="CHEBI:83900"/>
    </ligand>
</feature>
<dbReference type="NCBIfam" id="NF001126">
    <property type="entry name" value="PRK00139.1-4"/>
    <property type="match status" value="1"/>
</dbReference>